<dbReference type="STRING" id="196109.A0A136JA05"/>
<dbReference type="AlphaFoldDB" id="A0A136JA05"/>
<dbReference type="InParanoid" id="A0A136JA05"/>
<proteinExistence type="predicted"/>
<feature type="compositionally biased region" description="Low complexity" evidence="1">
    <location>
        <begin position="108"/>
        <end position="117"/>
    </location>
</feature>
<feature type="compositionally biased region" description="Acidic residues" evidence="1">
    <location>
        <begin position="369"/>
        <end position="378"/>
    </location>
</feature>
<feature type="compositionally biased region" description="Basic and acidic residues" evidence="1">
    <location>
        <begin position="313"/>
        <end position="324"/>
    </location>
</feature>
<feature type="region of interest" description="Disordered" evidence="1">
    <location>
        <begin position="303"/>
        <end position="426"/>
    </location>
</feature>
<feature type="compositionally biased region" description="Polar residues" evidence="1">
    <location>
        <begin position="402"/>
        <end position="416"/>
    </location>
</feature>
<reference evidence="3" key="1">
    <citation type="submission" date="2016-02" db="EMBL/GenBank/DDBJ databases">
        <title>Draft genome sequence of Microdochium bolleyi, a fungal endophyte of beachgrass.</title>
        <authorList>
            <consortium name="DOE Joint Genome Institute"/>
            <person name="David A.S."/>
            <person name="May G."/>
            <person name="Haridas S."/>
            <person name="Lim J."/>
            <person name="Wang M."/>
            <person name="Labutti K."/>
            <person name="Lipzen A."/>
            <person name="Barry K."/>
            <person name="Grigoriev I.V."/>
        </authorList>
    </citation>
    <scope>NUCLEOTIDE SEQUENCE [LARGE SCALE GENOMIC DNA]</scope>
    <source>
        <strain evidence="3">J235TASD1</strain>
    </source>
</reference>
<gene>
    <name evidence="2" type="ORF">Micbo1qcDRAFT_193213</name>
</gene>
<name>A0A136JA05_9PEZI</name>
<feature type="compositionally biased region" description="Low complexity" evidence="1">
    <location>
        <begin position="63"/>
        <end position="76"/>
    </location>
</feature>
<evidence type="ECO:0000256" key="1">
    <source>
        <dbReference type="SAM" id="MobiDB-lite"/>
    </source>
</evidence>
<evidence type="ECO:0000313" key="3">
    <source>
        <dbReference type="Proteomes" id="UP000070501"/>
    </source>
</evidence>
<feature type="region of interest" description="Disordered" evidence="1">
    <location>
        <begin position="492"/>
        <end position="523"/>
    </location>
</feature>
<accession>A0A136JA05</accession>
<keyword evidence="3" id="KW-1185">Reference proteome</keyword>
<feature type="compositionally biased region" description="Low complexity" evidence="1">
    <location>
        <begin position="346"/>
        <end position="355"/>
    </location>
</feature>
<sequence length="726" mass="76789">MRDDDDDGGGGYRPGHDNRTDGHPGSSPRESSVESTGAASHREEDDEEDGGITPDHHILNRDAGTTESGAAAAAAAAETTHTRALLLEPISGATLYEMEMRRRLLPVRSSSTTARRAAGADEGGRGGGQRAEAGVMPRSPLRLGCREIDDYVLIGGGFERGSVFGVSSENAEFGMLVGLQTLARTLVFEDIRDAPASKSAPSTARRAAIITTLPASAILSPLQNAVRAQVLSKHGGGTSITREETDAETRACLGRVSISRIFDVVGLWQVLDEIEASSRAGQHDLRNVDVGGGKDQPKHAVLQEGDVEDNAGEAERHSHRHADTEPIATGEDGSSPLSSPPATHVSPPSSATSLPPLRPPLPSRRVEIFDSEDDEDEMLSSPPGRLSTKSPEEPQQNDEEATAQSHQNQNSGSRRSSAPPEDDVTDASRLPDMILLTHFSTLLSTLFTQSGSDRSSAHTTLQLLSSHLRYLARSSGSVVMLLNTTAAAAAANSNNDMNRRPAAAAGAGEGPDEPGPGAGAGAGAVIGATAGASSTRPLDPTLRSIFNPAPITAALPHDSNYDYNQDRGAMYAAATAANTLSRRNKPSFGLTFAQFLDVHLLCTRIPRTRADAEAMVTTSNGAHHPGQQQQPQRQQAKVEYCWAVEVLLDELGVWLPASAATGDGGGGGKVQRDNREQRWGAVQVSRATGQIEDAFGERREEEKRRYEELVGQGSIRLAAGFGGRRV</sequence>
<dbReference type="EMBL" id="KQ964247">
    <property type="protein sequence ID" value="KXJ93888.1"/>
    <property type="molecule type" value="Genomic_DNA"/>
</dbReference>
<feature type="compositionally biased region" description="Polar residues" evidence="1">
    <location>
        <begin position="28"/>
        <end position="38"/>
    </location>
</feature>
<evidence type="ECO:0000313" key="2">
    <source>
        <dbReference type="EMBL" id="KXJ93888.1"/>
    </source>
</evidence>
<feature type="region of interest" description="Disordered" evidence="1">
    <location>
        <begin position="1"/>
        <end position="76"/>
    </location>
</feature>
<feature type="region of interest" description="Disordered" evidence="1">
    <location>
        <begin position="108"/>
        <end position="134"/>
    </location>
</feature>
<dbReference type="OrthoDB" id="336321at2759"/>
<protein>
    <submittedName>
        <fullName evidence="2">Uncharacterized protein</fullName>
    </submittedName>
</protein>
<dbReference type="Proteomes" id="UP000070501">
    <property type="component" value="Unassembled WGS sequence"/>
</dbReference>
<feature type="compositionally biased region" description="Low complexity" evidence="1">
    <location>
        <begin position="492"/>
        <end position="506"/>
    </location>
</feature>
<organism evidence="2 3">
    <name type="scientific">Microdochium bolleyi</name>
    <dbReference type="NCBI Taxonomy" id="196109"/>
    <lineage>
        <taxon>Eukaryota</taxon>
        <taxon>Fungi</taxon>
        <taxon>Dikarya</taxon>
        <taxon>Ascomycota</taxon>
        <taxon>Pezizomycotina</taxon>
        <taxon>Sordariomycetes</taxon>
        <taxon>Xylariomycetidae</taxon>
        <taxon>Xylariales</taxon>
        <taxon>Microdochiaceae</taxon>
        <taxon>Microdochium</taxon>
    </lineage>
</organism>